<dbReference type="STRING" id="1232683.ADIMK_1143"/>
<dbReference type="GO" id="GO:0071111">
    <property type="term" value="F:cyclic-guanylate-specific phosphodiesterase activity"/>
    <property type="evidence" value="ECO:0007669"/>
    <property type="project" value="InterPro"/>
</dbReference>
<feature type="domain" description="EAL" evidence="6">
    <location>
        <begin position="548"/>
        <end position="791"/>
    </location>
</feature>
<comment type="subcellular location">
    <subcellularLocation>
        <location evidence="1">Cell membrane</location>
        <topology evidence="1">Multi-pass membrane protein</topology>
    </subcellularLocation>
</comment>
<keyword evidence="2" id="KW-1003">Cell membrane</keyword>
<dbReference type="PROSITE" id="PS50883">
    <property type="entry name" value="EAL"/>
    <property type="match status" value="1"/>
</dbReference>
<dbReference type="SMART" id="SM00052">
    <property type="entry name" value="EAL"/>
    <property type="match status" value="1"/>
</dbReference>
<accession>A0A081G1N5</accession>
<evidence type="ECO:0000256" key="4">
    <source>
        <dbReference type="ARBA" id="ARBA00022989"/>
    </source>
</evidence>
<keyword evidence="4" id="KW-1133">Transmembrane helix</keyword>
<dbReference type="PANTHER" id="PTHR33121:SF71">
    <property type="entry name" value="OXYGEN SENSOR PROTEIN DOSP"/>
    <property type="match status" value="1"/>
</dbReference>
<dbReference type="CDD" id="cd01949">
    <property type="entry name" value="GGDEF"/>
    <property type="match status" value="1"/>
</dbReference>
<dbReference type="InterPro" id="IPR043128">
    <property type="entry name" value="Rev_trsase/Diguanyl_cyclase"/>
</dbReference>
<evidence type="ECO:0000256" key="2">
    <source>
        <dbReference type="ARBA" id="ARBA00022475"/>
    </source>
</evidence>
<dbReference type="CDD" id="cd01948">
    <property type="entry name" value="EAL"/>
    <property type="match status" value="1"/>
</dbReference>
<name>A0A081G1N5_9GAMM</name>
<dbReference type="Pfam" id="PF02743">
    <property type="entry name" value="dCache_1"/>
    <property type="match status" value="1"/>
</dbReference>
<dbReference type="Gene3D" id="3.20.20.450">
    <property type="entry name" value="EAL domain"/>
    <property type="match status" value="1"/>
</dbReference>
<protein>
    <submittedName>
        <fullName evidence="8">Diguanylate cyclase</fullName>
    </submittedName>
</protein>
<dbReference type="PANTHER" id="PTHR33121">
    <property type="entry name" value="CYCLIC DI-GMP PHOSPHODIESTERASE PDEF"/>
    <property type="match status" value="1"/>
</dbReference>
<dbReference type="Pfam" id="PF00563">
    <property type="entry name" value="EAL"/>
    <property type="match status" value="1"/>
</dbReference>
<feature type="domain" description="GGDEF" evidence="7">
    <location>
        <begin position="400"/>
        <end position="538"/>
    </location>
</feature>
<dbReference type="NCBIfam" id="TIGR00254">
    <property type="entry name" value="GGDEF"/>
    <property type="match status" value="1"/>
</dbReference>
<dbReference type="InterPro" id="IPR001633">
    <property type="entry name" value="EAL_dom"/>
</dbReference>
<evidence type="ECO:0000256" key="5">
    <source>
        <dbReference type="ARBA" id="ARBA00023136"/>
    </source>
</evidence>
<dbReference type="InterPro" id="IPR033479">
    <property type="entry name" value="dCache_1"/>
</dbReference>
<dbReference type="SUPFAM" id="SSF141868">
    <property type="entry name" value="EAL domain-like"/>
    <property type="match status" value="1"/>
</dbReference>
<gene>
    <name evidence="8" type="ORF">ADIMK_1143</name>
</gene>
<proteinExistence type="predicted"/>
<comment type="caution">
    <text evidence="8">The sequence shown here is derived from an EMBL/GenBank/DDBJ whole genome shotgun (WGS) entry which is preliminary data.</text>
</comment>
<dbReference type="SMART" id="SM00267">
    <property type="entry name" value="GGDEF"/>
    <property type="match status" value="1"/>
</dbReference>
<organism evidence="8 9">
    <name type="scientific">Marinobacterium lacunae</name>
    <dbReference type="NCBI Taxonomy" id="1232683"/>
    <lineage>
        <taxon>Bacteria</taxon>
        <taxon>Pseudomonadati</taxon>
        <taxon>Pseudomonadota</taxon>
        <taxon>Gammaproteobacteria</taxon>
        <taxon>Oceanospirillales</taxon>
        <taxon>Oceanospirillaceae</taxon>
        <taxon>Marinobacterium</taxon>
    </lineage>
</organism>
<evidence type="ECO:0000256" key="3">
    <source>
        <dbReference type="ARBA" id="ARBA00022692"/>
    </source>
</evidence>
<keyword evidence="9" id="KW-1185">Reference proteome</keyword>
<dbReference type="InterPro" id="IPR000160">
    <property type="entry name" value="GGDEF_dom"/>
</dbReference>
<evidence type="ECO:0000313" key="9">
    <source>
        <dbReference type="Proteomes" id="UP000028252"/>
    </source>
</evidence>
<dbReference type="EMBL" id="JMQN01000015">
    <property type="protein sequence ID" value="KEA64690.1"/>
    <property type="molecule type" value="Genomic_DNA"/>
</dbReference>
<reference evidence="8 9" key="1">
    <citation type="submission" date="2014-04" db="EMBL/GenBank/DDBJ databases">
        <title>Marinobacterium kochiensis sp. nov., isolated from sediment sample collected from Kochi backwaters in Kerala, India.</title>
        <authorList>
            <person name="Singh A."/>
            <person name="Pinnaka A.K."/>
        </authorList>
    </citation>
    <scope>NUCLEOTIDE SEQUENCE [LARGE SCALE GENOMIC DNA]</scope>
    <source>
        <strain evidence="8 9">AK27</strain>
    </source>
</reference>
<dbReference type="Gene3D" id="3.30.450.20">
    <property type="entry name" value="PAS domain"/>
    <property type="match status" value="1"/>
</dbReference>
<dbReference type="PATRIC" id="fig|1232683.4.peg.1133"/>
<dbReference type="InterPro" id="IPR050706">
    <property type="entry name" value="Cyclic-di-GMP_PDE-like"/>
</dbReference>
<dbReference type="PROSITE" id="PS50887">
    <property type="entry name" value="GGDEF"/>
    <property type="match status" value="1"/>
</dbReference>
<evidence type="ECO:0000259" key="7">
    <source>
        <dbReference type="PROSITE" id="PS50887"/>
    </source>
</evidence>
<dbReference type="Proteomes" id="UP000028252">
    <property type="component" value="Unassembled WGS sequence"/>
</dbReference>
<dbReference type="CDD" id="cd12913">
    <property type="entry name" value="PDC1_MCP_like"/>
    <property type="match status" value="1"/>
</dbReference>
<dbReference type="InterPro" id="IPR029787">
    <property type="entry name" value="Nucleotide_cyclase"/>
</dbReference>
<keyword evidence="3" id="KW-0812">Transmembrane</keyword>
<dbReference type="AlphaFoldDB" id="A0A081G1N5"/>
<sequence>MPLIRARRLRRWLMGLSDALHASSKKSIKWLLMLLVALFLAGMWILSSLNLNYSQKALAELRRDEIEEIFLSSLNQIVSRQHVYGLYTEGLGRFGETSYRVAGDNLKPQIEKSMRQMLQDFSGVAGIGIWFEKGLLPDTARDYNPYVYLSNDGRVMTVPNAGASKGYRDQSWFKMVMTDDRLKRLAPKQQFWTPVYYSRETDKAVMTIVMPMFTDQGRLLGMVTTDWEAEQIIDLVSRVQVTPNSFSFLIDSNNRKLSSLSRSDDPLHAQHIMDALVSQSPTYVAPGYNAMISNKTPKENLAPSELAVDGVDYALYLAGTPAGMSFGIGVPQDEIDSILVPMRDSNYRILTITGLVMLLLSGYLVYRISELVKELQASYTDELTGLPNRARLLQDLNRAVDGTLMLINMDRFKEINSLFGHRCGDQVLQTLAERLQPFIKRYKAWKGARLYRLQGDEFAIFGPRVEEDSPLLLQVFSDFVQEQQLLWQEQELNVDATLSLAHASETGRGRLDRLLSQATVALRQARLQGLSFHTYDSEQGVEQVYEQNLVWARRVKDALQAERFEPWFQPILDNRSGAIAKYECLVRMIDGEGNVVSPGLFLGVAHRLRLGRQITRIMIDKCFAAFADQPFEFSINLAYSDMMDPELTAYVCERLEQSGVGSRVIFELLESDGIDNYDEIRRFIDRVKAFGCRIAIDDFGTGYSNFEHLLRLNVDLIKIDGSLIRHLHQDRTAYLVTQGIVQFARSLGIGTVAEFVHCEAVQQQVIALGVDFSQGEYVRMPGPDLVEDCAA</sequence>
<evidence type="ECO:0000313" key="8">
    <source>
        <dbReference type="EMBL" id="KEA64690.1"/>
    </source>
</evidence>
<evidence type="ECO:0000256" key="1">
    <source>
        <dbReference type="ARBA" id="ARBA00004651"/>
    </source>
</evidence>
<dbReference type="SUPFAM" id="SSF55073">
    <property type="entry name" value="Nucleotide cyclase"/>
    <property type="match status" value="1"/>
</dbReference>
<evidence type="ECO:0000259" key="6">
    <source>
        <dbReference type="PROSITE" id="PS50883"/>
    </source>
</evidence>
<dbReference type="Gene3D" id="3.30.70.270">
    <property type="match status" value="1"/>
</dbReference>
<dbReference type="RefSeq" id="WP_051692520.1">
    <property type="nucleotide sequence ID" value="NZ_JMQN01000015.1"/>
</dbReference>
<dbReference type="eggNOG" id="COG5001">
    <property type="taxonomic scope" value="Bacteria"/>
</dbReference>
<keyword evidence="5" id="KW-0472">Membrane</keyword>
<dbReference type="InterPro" id="IPR035919">
    <property type="entry name" value="EAL_sf"/>
</dbReference>
<dbReference type="Pfam" id="PF00990">
    <property type="entry name" value="GGDEF"/>
    <property type="match status" value="1"/>
</dbReference>